<dbReference type="PANTHER" id="PTHR20946:SF0">
    <property type="entry name" value="SANT AND BTB DOMAIN REGULATOR OF CLASS SWITCH RECOMBINATION"/>
    <property type="match status" value="1"/>
</dbReference>
<dbReference type="PANTHER" id="PTHR20946">
    <property type="entry name" value="SANT AND BTB DOMAIN REGULATOR OF CLASS SWITCH RECOMBINATION"/>
    <property type="match status" value="1"/>
</dbReference>
<reference evidence="3" key="1">
    <citation type="submission" date="2023-07" db="EMBL/GenBank/DDBJ databases">
        <authorList>
            <consortium name="AG Swart"/>
            <person name="Singh M."/>
            <person name="Singh A."/>
            <person name="Seah K."/>
            <person name="Emmerich C."/>
        </authorList>
    </citation>
    <scope>NUCLEOTIDE SEQUENCE</scope>
    <source>
        <strain evidence="3">DP1</strain>
    </source>
</reference>
<feature type="region of interest" description="Disordered" evidence="1">
    <location>
        <begin position="19"/>
        <end position="42"/>
    </location>
</feature>
<dbReference type="InterPro" id="IPR045902">
    <property type="entry name" value="SANBR-like"/>
</dbReference>
<dbReference type="Proteomes" id="UP001295684">
    <property type="component" value="Unassembled WGS sequence"/>
</dbReference>
<dbReference type="Pfam" id="PF11822">
    <property type="entry name" value="BTB_SANBR"/>
    <property type="match status" value="1"/>
</dbReference>
<keyword evidence="4" id="KW-1185">Reference proteome</keyword>
<dbReference type="SUPFAM" id="SSF54695">
    <property type="entry name" value="POZ domain"/>
    <property type="match status" value="1"/>
</dbReference>
<evidence type="ECO:0000313" key="4">
    <source>
        <dbReference type="Proteomes" id="UP001295684"/>
    </source>
</evidence>
<dbReference type="AlphaFoldDB" id="A0AAD2D4W1"/>
<dbReference type="InterPro" id="IPR011333">
    <property type="entry name" value="SKP1/BTB/POZ_sf"/>
</dbReference>
<comment type="caution">
    <text evidence="3">The sequence shown here is derived from an EMBL/GenBank/DDBJ whole genome shotgun (WGS) entry which is preliminary data.</text>
</comment>
<accession>A0AAD2D4W1</accession>
<sequence>MRKVNDFLYQRRGFGAHTRLDPLIGKSPSSAGVPPKSTKPKTLMSQSLLKGNGMASTNPNPKENNPRVVTLPKQTLADETIVIKVTDERKNINKNFECKKSILLREMKYFESHLKSTDSAEDIDISVHCDVTIFEWLMNYINNKATKLVKQNVIPILISAEFLIIRRLIDECIEFIVNNISEVVKVPIDMSCLSREVLKRLADAMTLDQLDAFKDPKDSLQSKLYAHKLDDLLKIDQNKLSRCIHCNILYTEAQSKWMTCPKAGIFIDYRGRVIANHQADANWSIDEFFSFLKKNNVSWRRIFWKVWARLLTDECTACGQRFVFSESDHCTYHTEQPEFLYGSNAGVYPCCQAEAVRFSTGVHAGGCKNQKHTFTYLQPDSREYYFLNKHYDVLKEPFYHSSSPNETNENKSTTDITEEEAKTPQVRPKMMSLLTLVKEFSSSKYLKLRNNNCFKCAQIGTCCNDCLMMEDEDENTPDFNFVIPKKLKPASQSNPIKLVKQSNSSTAGKYKMWKYDYFRDSDRDAMNDITKQLKKERAKTKTKGGSKGGAKGTSKSTISKASTKAGSKLSHKSTHKPSGPKSGVGSYRNKNGKAR</sequence>
<feature type="compositionally biased region" description="Polar residues" evidence="1">
    <location>
        <begin position="400"/>
        <end position="415"/>
    </location>
</feature>
<dbReference type="Gene3D" id="3.30.710.10">
    <property type="entry name" value="Potassium Channel Kv1.1, Chain A"/>
    <property type="match status" value="1"/>
</dbReference>
<dbReference type="InterPro" id="IPR021777">
    <property type="entry name" value="SANBR_BTB"/>
</dbReference>
<feature type="region of interest" description="Disordered" evidence="1">
    <location>
        <begin position="398"/>
        <end position="424"/>
    </location>
</feature>
<evidence type="ECO:0000259" key="2">
    <source>
        <dbReference type="Pfam" id="PF11822"/>
    </source>
</evidence>
<dbReference type="EMBL" id="CAMPGE010022445">
    <property type="protein sequence ID" value="CAI2380482.1"/>
    <property type="molecule type" value="Genomic_DNA"/>
</dbReference>
<feature type="compositionally biased region" description="Low complexity" evidence="1">
    <location>
        <begin position="552"/>
        <end position="568"/>
    </location>
</feature>
<feature type="region of interest" description="Disordered" evidence="1">
    <location>
        <begin position="534"/>
        <end position="595"/>
    </location>
</feature>
<gene>
    <name evidence="3" type="ORF">ECRASSUSDP1_LOCUS21917</name>
</gene>
<protein>
    <recommendedName>
        <fullName evidence="2">SANT and BTB domain-containing protein</fullName>
    </recommendedName>
</protein>
<evidence type="ECO:0000256" key="1">
    <source>
        <dbReference type="SAM" id="MobiDB-lite"/>
    </source>
</evidence>
<evidence type="ECO:0000313" key="3">
    <source>
        <dbReference type="EMBL" id="CAI2380482.1"/>
    </source>
</evidence>
<name>A0AAD2D4W1_EUPCR</name>
<organism evidence="3 4">
    <name type="scientific">Euplotes crassus</name>
    <dbReference type="NCBI Taxonomy" id="5936"/>
    <lineage>
        <taxon>Eukaryota</taxon>
        <taxon>Sar</taxon>
        <taxon>Alveolata</taxon>
        <taxon>Ciliophora</taxon>
        <taxon>Intramacronucleata</taxon>
        <taxon>Spirotrichea</taxon>
        <taxon>Hypotrichia</taxon>
        <taxon>Euplotida</taxon>
        <taxon>Euplotidae</taxon>
        <taxon>Moneuplotes</taxon>
    </lineage>
</organism>
<proteinExistence type="predicted"/>
<feature type="domain" description="SANT and BTB" evidence="2">
    <location>
        <begin position="81"/>
        <end position="173"/>
    </location>
</feature>